<dbReference type="PANTHER" id="PTHR39473">
    <property type="match status" value="1"/>
</dbReference>
<reference evidence="1 2" key="1">
    <citation type="submission" date="2018-12" db="EMBL/GenBank/DDBJ databases">
        <title>three novel Halomonas strain isolated from plants.</title>
        <authorList>
            <person name="Sun C."/>
        </authorList>
    </citation>
    <scope>NUCLEOTIDE SEQUENCE [LARGE SCALE GENOMIC DNA]</scope>
    <source>
        <strain evidence="1 2">DSM 19434</strain>
    </source>
</reference>
<sequence length="200" mass="22489">MKSSISLENHFNASNATALLVEENVQTLEQVATLLQCTSDVVYQQRLGNQQTQSLGKHVRHILEHYQTLLEALAGSDQQKAFDYEQRQREAALENDPNHALTRVRALQTRLKTYTSVPHDTLLTLHYPVEEIPASSRLPAATSLPITSSLGRELAFLTSHSIHHMALLCLFCEQLNIVLPSNIGVHPSTLRFWEKQRTAS</sequence>
<dbReference type="AlphaFoldDB" id="A0A3S0YQ97"/>
<dbReference type="Proteomes" id="UP000287336">
    <property type="component" value="Unassembled WGS sequence"/>
</dbReference>
<comment type="caution">
    <text evidence="1">The sequence shown here is derived from an EMBL/GenBank/DDBJ whole genome shotgun (WGS) entry which is preliminary data.</text>
</comment>
<gene>
    <name evidence="1" type="ORF">ELY33_16555</name>
</gene>
<dbReference type="PANTHER" id="PTHR39473:SF1">
    <property type="entry name" value="DINB-LIKE DOMAIN-CONTAINING PROTEIN"/>
    <property type="match status" value="1"/>
</dbReference>
<dbReference type="InterPro" id="IPR034660">
    <property type="entry name" value="DinB/YfiT-like"/>
</dbReference>
<organism evidence="1 2">
    <name type="scientific">Vreelandella andesensis</name>
    <dbReference type="NCBI Taxonomy" id="447567"/>
    <lineage>
        <taxon>Bacteria</taxon>
        <taxon>Pseudomonadati</taxon>
        <taxon>Pseudomonadota</taxon>
        <taxon>Gammaproteobacteria</taxon>
        <taxon>Oceanospirillales</taxon>
        <taxon>Halomonadaceae</taxon>
        <taxon>Vreelandella</taxon>
    </lineage>
</organism>
<dbReference type="RefSeq" id="WP_126949005.1">
    <property type="nucleotide sequence ID" value="NZ_RZHG01000030.1"/>
</dbReference>
<evidence type="ECO:0000313" key="2">
    <source>
        <dbReference type="Proteomes" id="UP000287336"/>
    </source>
</evidence>
<dbReference type="Gene3D" id="1.20.120.450">
    <property type="entry name" value="dinb family like domain"/>
    <property type="match status" value="1"/>
</dbReference>
<protein>
    <recommendedName>
        <fullName evidence="3">DinB family protein</fullName>
    </recommendedName>
</protein>
<name>A0A3S0YQ97_9GAMM</name>
<accession>A0A3S0YQ97</accession>
<evidence type="ECO:0000313" key="1">
    <source>
        <dbReference type="EMBL" id="RUR26720.1"/>
    </source>
</evidence>
<proteinExistence type="predicted"/>
<dbReference type="EMBL" id="RZHG01000030">
    <property type="protein sequence ID" value="RUR26720.1"/>
    <property type="molecule type" value="Genomic_DNA"/>
</dbReference>
<keyword evidence="2" id="KW-1185">Reference proteome</keyword>
<dbReference type="OrthoDB" id="1162179at2"/>
<evidence type="ECO:0008006" key="3">
    <source>
        <dbReference type="Google" id="ProtNLM"/>
    </source>
</evidence>